<evidence type="ECO:0000313" key="2">
    <source>
        <dbReference type="RefSeq" id="WP_084544817.1"/>
    </source>
</evidence>
<reference evidence="2" key="1">
    <citation type="journal article" date="2001" name="Proc. Natl. Acad. Sci. U.S.A.">
        <title>Circles: the replication-recombination-chromosome segregation connection.</title>
        <authorList>
            <person name="Barre F.X."/>
            <person name="Soballe B."/>
            <person name="Michel B."/>
            <person name="Aroyo M."/>
            <person name="Robertson M."/>
            <person name="Sherratt D."/>
        </authorList>
    </citation>
    <scope>NUCLEOTIDE SEQUENCE</scope>
</reference>
<name>A0AC36KJ63_9BURK</name>
<keyword evidence="1" id="KW-1185">Reference proteome</keyword>
<dbReference type="Proteomes" id="UP000675920">
    <property type="component" value="Unplaced"/>
</dbReference>
<dbReference type="RefSeq" id="WP_084544817.1">
    <property type="nucleotide sequence ID" value="NZ_AXWS01000007.1"/>
</dbReference>
<reference evidence="2" key="3">
    <citation type="submission" date="2025-08" db="UniProtKB">
        <authorList>
            <consortium name="RefSeq"/>
        </authorList>
    </citation>
    <scope>IDENTIFICATION</scope>
</reference>
<reference evidence="2" key="2">
    <citation type="journal article" date="2011" name="J. Biol. Chem.">
        <title>Structure and biochemical activities of Escherichia coli MgsA.</title>
        <authorList>
            <person name="Page A.N."/>
            <person name="George N.P."/>
            <person name="Marceau A.H."/>
            <person name="Cox M.M."/>
            <person name="Keck J.L."/>
        </authorList>
    </citation>
    <scope>NUCLEOTIDE SEQUENCE</scope>
</reference>
<organism evidence="1 2">
    <name type="scientific">Derxia gummosa DSM 723</name>
    <dbReference type="NCBI Taxonomy" id="1121388"/>
    <lineage>
        <taxon>Bacteria</taxon>
        <taxon>Pseudomonadati</taxon>
        <taxon>Pseudomonadota</taxon>
        <taxon>Betaproteobacteria</taxon>
        <taxon>Burkholderiales</taxon>
        <taxon>Alcaligenaceae</taxon>
        <taxon>Derxia</taxon>
    </lineage>
</organism>
<protein>
    <submittedName>
        <fullName evidence="2">Replication-associated recombination protein A</fullName>
    </submittedName>
</protein>
<accession>A0AC36KJ63</accession>
<sequence length="486" mass="52392">MRADAGEARPGRDAAARHLSQSAPLAERLRPHTIADVIGQRHLLGEGKPLAVAFASGRPHSMILWGPPGVGKTTLARLMADAFGCAYIALSAVLAGVKDIREAVATAQATRDATGRQTLLFIDEIHRFNKSQQDALLPHVESGLFVFVGATTENPSFEVNSALLSRAAVYVLASLDEPALGEMIDRAIAAPEAPELHGIVFEPKARELLLRSSDGDGRKLLNNLEIVARAIPAPRAATAGQGSGAEPAADAGAVAERAAEEPPARLIDEAVLARALSENLRRFDKGGEAFYDSISALHKSVRGSQPDASLYWFCRMLDGGVDPRYLARRLIRMANEDIGLADPRAIEVTLAAADTYERLGSPEGELALAQALVYLAVAPKSNAVYTAYKAAMRFVKEDGSRPVPLHLRNAPTKLMKNLGYGHDYRYAHDEPNAYAAGETYFPDGMREPSFYTPTPRGLEARIAERLAYWRGLDDEARGNEPSSRGD</sequence>
<proteinExistence type="predicted"/>
<evidence type="ECO:0000313" key="1">
    <source>
        <dbReference type="Proteomes" id="UP000675920"/>
    </source>
</evidence>